<proteinExistence type="predicted"/>
<feature type="region of interest" description="Disordered" evidence="1">
    <location>
        <begin position="1"/>
        <end position="51"/>
    </location>
</feature>
<accession>A0A9P4N1G7</accession>
<evidence type="ECO:0000313" key="3">
    <source>
        <dbReference type="Proteomes" id="UP000800093"/>
    </source>
</evidence>
<evidence type="ECO:0000256" key="1">
    <source>
        <dbReference type="SAM" id="MobiDB-lite"/>
    </source>
</evidence>
<dbReference type="Proteomes" id="UP000800093">
    <property type="component" value="Unassembled WGS sequence"/>
</dbReference>
<comment type="caution">
    <text evidence="2">The sequence shown here is derived from an EMBL/GenBank/DDBJ whole genome shotgun (WGS) entry which is preliminary data.</text>
</comment>
<sequence length="186" mass="21214">MGADNSKPSTGVPQHVFSSDAPVRFSNELVDSLQRNTQTDSTRSKQQELHYQQRLTTELEKLREKGAEELTKLSESLSIESGKPSEPSLTERLADATSSSATLAEKQRLNDMSRESVSKEIEALKKKLEGRKKLEQVDPSLAKAKEDVVTCLRMYDRRPLDCWREVETFKREVGRLEKDFVEKTIR</sequence>
<organism evidence="2 3">
    <name type="scientific">Lojkania enalia</name>
    <dbReference type="NCBI Taxonomy" id="147567"/>
    <lineage>
        <taxon>Eukaryota</taxon>
        <taxon>Fungi</taxon>
        <taxon>Dikarya</taxon>
        <taxon>Ascomycota</taxon>
        <taxon>Pezizomycotina</taxon>
        <taxon>Dothideomycetes</taxon>
        <taxon>Pleosporomycetidae</taxon>
        <taxon>Pleosporales</taxon>
        <taxon>Pleosporales incertae sedis</taxon>
        <taxon>Lojkania</taxon>
    </lineage>
</organism>
<evidence type="ECO:0000313" key="2">
    <source>
        <dbReference type="EMBL" id="KAF2258719.1"/>
    </source>
</evidence>
<evidence type="ECO:0008006" key="4">
    <source>
        <dbReference type="Google" id="ProtNLM"/>
    </source>
</evidence>
<feature type="compositionally biased region" description="Basic and acidic residues" evidence="1">
    <location>
        <begin position="105"/>
        <end position="116"/>
    </location>
</feature>
<keyword evidence="3" id="KW-1185">Reference proteome</keyword>
<protein>
    <recommendedName>
        <fullName evidence="4">DUF1690-domain-containing protein</fullName>
    </recommendedName>
</protein>
<dbReference type="InterPro" id="IPR012471">
    <property type="entry name" value="DUF1690"/>
</dbReference>
<dbReference type="Pfam" id="PF07956">
    <property type="entry name" value="DUF1690"/>
    <property type="match status" value="1"/>
</dbReference>
<dbReference type="AlphaFoldDB" id="A0A9P4N1G7"/>
<feature type="compositionally biased region" description="Polar residues" evidence="1">
    <location>
        <begin position="1"/>
        <end position="12"/>
    </location>
</feature>
<dbReference type="OrthoDB" id="5544375at2759"/>
<feature type="region of interest" description="Disordered" evidence="1">
    <location>
        <begin position="71"/>
        <end position="116"/>
    </location>
</feature>
<dbReference type="EMBL" id="ML986741">
    <property type="protein sequence ID" value="KAF2258719.1"/>
    <property type="molecule type" value="Genomic_DNA"/>
</dbReference>
<name>A0A9P4N1G7_9PLEO</name>
<reference evidence="3" key="1">
    <citation type="journal article" date="2020" name="Stud. Mycol.">
        <title>101 Dothideomycetes genomes: A test case for predicting lifestyles and emergence of pathogens.</title>
        <authorList>
            <person name="Haridas S."/>
            <person name="Albert R."/>
            <person name="Binder M."/>
            <person name="Bloem J."/>
            <person name="LaButti K."/>
            <person name="Salamov A."/>
            <person name="Andreopoulos B."/>
            <person name="Baker S."/>
            <person name="Barry K."/>
            <person name="Bills G."/>
            <person name="Bluhm B."/>
            <person name="Cannon C."/>
            <person name="Castanera R."/>
            <person name="Culley D."/>
            <person name="Daum C."/>
            <person name="Ezra D."/>
            <person name="Gonzalez J."/>
            <person name="Henrissat B."/>
            <person name="Kuo A."/>
            <person name="Liang C."/>
            <person name="Lipzen A."/>
            <person name="Lutzoni F."/>
            <person name="Magnuson J."/>
            <person name="Mondo S."/>
            <person name="Nolan M."/>
            <person name="Ohm R."/>
            <person name="Pangilinan J."/>
            <person name="Park H.-J."/>
            <person name="Ramirez L."/>
            <person name="Alfaro M."/>
            <person name="Sun H."/>
            <person name="Tritt A."/>
            <person name="Yoshinaga Y."/>
            <person name="Zwiers L.-H."/>
            <person name="Turgeon B."/>
            <person name="Goodwin S."/>
            <person name="Spatafora J."/>
            <person name="Crous P."/>
            <person name="Grigoriev I."/>
        </authorList>
    </citation>
    <scope>NUCLEOTIDE SEQUENCE [LARGE SCALE GENOMIC DNA]</scope>
    <source>
        <strain evidence="3">CBS 304.66</strain>
    </source>
</reference>
<feature type="compositionally biased region" description="Low complexity" evidence="1">
    <location>
        <begin position="95"/>
        <end position="104"/>
    </location>
</feature>
<gene>
    <name evidence="2" type="ORF">CC78DRAFT_556380</name>
</gene>